<evidence type="ECO:0000256" key="1">
    <source>
        <dbReference type="ARBA" id="ARBA00006607"/>
    </source>
</evidence>
<dbReference type="SUPFAM" id="SSF54849">
    <property type="entry name" value="GroEL-intermediate domain like"/>
    <property type="match status" value="1"/>
</dbReference>
<accession>A0A6L2KFZ0</accession>
<evidence type="ECO:0000256" key="2">
    <source>
        <dbReference type="ARBA" id="ARBA00023186"/>
    </source>
</evidence>
<comment type="similarity">
    <text evidence="1">Belongs to the chaperonin (HSP60) family.</text>
</comment>
<gene>
    <name evidence="3" type="ORF">Tci_019658</name>
</gene>
<protein>
    <submittedName>
        <fullName evidence="3">RuBisCO large subunit-binding protein subunit beta, chloroplastic</fullName>
    </submittedName>
</protein>
<name>A0A6L2KFZ0_TANCI</name>
<dbReference type="InterPro" id="IPR027413">
    <property type="entry name" value="GROEL-like_equatorial_sf"/>
</dbReference>
<keyword evidence="2" id="KW-0143">Chaperone</keyword>
<comment type="caution">
    <text evidence="3">The sequence shown here is derived from an EMBL/GenBank/DDBJ whole genome shotgun (WGS) entry which is preliminary data.</text>
</comment>
<dbReference type="EMBL" id="BKCJ010002307">
    <property type="protein sequence ID" value="GEU47680.1"/>
    <property type="molecule type" value="Genomic_DNA"/>
</dbReference>
<proteinExistence type="inferred from homology"/>
<dbReference type="Gene3D" id="1.10.560.10">
    <property type="entry name" value="GroEL-like equatorial domain"/>
    <property type="match status" value="1"/>
</dbReference>
<dbReference type="PANTHER" id="PTHR45633">
    <property type="entry name" value="60 KDA HEAT SHOCK PROTEIN, MITOCHONDRIAL"/>
    <property type="match status" value="1"/>
</dbReference>
<dbReference type="Pfam" id="PF00118">
    <property type="entry name" value="Cpn60_TCP1"/>
    <property type="match status" value="1"/>
</dbReference>
<evidence type="ECO:0000313" key="3">
    <source>
        <dbReference type="EMBL" id="GEU47680.1"/>
    </source>
</evidence>
<dbReference type="SUPFAM" id="SSF48592">
    <property type="entry name" value="GroEL equatorial domain-like"/>
    <property type="match status" value="1"/>
</dbReference>
<dbReference type="GO" id="GO:0140662">
    <property type="term" value="F:ATP-dependent protein folding chaperone"/>
    <property type="evidence" value="ECO:0007669"/>
    <property type="project" value="InterPro"/>
</dbReference>
<sequence>MGGISKEEMRSHKILAMKEIFMQDRWSHSRTMGKKLNERIVKLSGRILVIRVGAQTETELKEKKLKVEDALNATKVLVGGGCTLLRLATKVDNIKETLGNDELKVGSKIVKRALGYPMKLITYNVG</sequence>
<dbReference type="InterPro" id="IPR001844">
    <property type="entry name" value="Cpn60/GroEL"/>
</dbReference>
<dbReference type="GO" id="GO:0042026">
    <property type="term" value="P:protein refolding"/>
    <property type="evidence" value="ECO:0007669"/>
    <property type="project" value="InterPro"/>
</dbReference>
<organism evidence="3">
    <name type="scientific">Tanacetum cinerariifolium</name>
    <name type="common">Dalmatian daisy</name>
    <name type="synonym">Chrysanthemum cinerariifolium</name>
    <dbReference type="NCBI Taxonomy" id="118510"/>
    <lineage>
        <taxon>Eukaryota</taxon>
        <taxon>Viridiplantae</taxon>
        <taxon>Streptophyta</taxon>
        <taxon>Embryophyta</taxon>
        <taxon>Tracheophyta</taxon>
        <taxon>Spermatophyta</taxon>
        <taxon>Magnoliopsida</taxon>
        <taxon>eudicotyledons</taxon>
        <taxon>Gunneridae</taxon>
        <taxon>Pentapetalae</taxon>
        <taxon>asterids</taxon>
        <taxon>campanulids</taxon>
        <taxon>Asterales</taxon>
        <taxon>Asteraceae</taxon>
        <taxon>Asteroideae</taxon>
        <taxon>Anthemideae</taxon>
        <taxon>Anthemidinae</taxon>
        <taxon>Tanacetum</taxon>
    </lineage>
</organism>
<reference evidence="3" key="1">
    <citation type="journal article" date="2019" name="Sci. Rep.">
        <title>Draft genome of Tanacetum cinerariifolium, the natural source of mosquito coil.</title>
        <authorList>
            <person name="Yamashiro T."/>
            <person name="Shiraishi A."/>
            <person name="Satake H."/>
            <person name="Nakayama K."/>
        </authorList>
    </citation>
    <scope>NUCLEOTIDE SEQUENCE</scope>
</reference>
<dbReference type="GO" id="GO:0005524">
    <property type="term" value="F:ATP binding"/>
    <property type="evidence" value="ECO:0007669"/>
    <property type="project" value="InterPro"/>
</dbReference>
<dbReference type="InterPro" id="IPR027410">
    <property type="entry name" value="TCP-1-like_intermed_sf"/>
</dbReference>
<dbReference type="InterPro" id="IPR002423">
    <property type="entry name" value="Cpn60/GroEL/TCP-1"/>
</dbReference>
<dbReference type="AlphaFoldDB" id="A0A6L2KFZ0"/>